<keyword evidence="2" id="KW-0472">Membrane</keyword>
<keyword evidence="3" id="KW-1185">Reference proteome</keyword>
<organism evidence="3 4">
    <name type="scientific">Caenorhabditis tropicalis</name>
    <dbReference type="NCBI Taxonomy" id="1561998"/>
    <lineage>
        <taxon>Eukaryota</taxon>
        <taxon>Metazoa</taxon>
        <taxon>Ecdysozoa</taxon>
        <taxon>Nematoda</taxon>
        <taxon>Chromadorea</taxon>
        <taxon>Rhabditida</taxon>
        <taxon>Rhabditina</taxon>
        <taxon>Rhabditomorpha</taxon>
        <taxon>Rhabditoidea</taxon>
        <taxon>Rhabditidae</taxon>
        <taxon>Peloderinae</taxon>
        <taxon>Caenorhabditis</taxon>
    </lineage>
</organism>
<sequence>MVSREKKQESFEITYFLFTLKLQIEIQDYSTKKANVFKLNGTQKTVTPINVTIVTTIEPTTVLPIEKISEANEPSSPSSSSSGNILLLLFFGGFLMFCIVGAFFGYKWYMKKPEVKPRQRKDSKNGGKRNKSKPKQKKTNEEEEGSSEREYEEKKQFSGVIVNV</sequence>
<evidence type="ECO:0000313" key="3">
    <source>
        <dbReference type="Proteomes" id="UP000095282"/>
    </source>
</evidence>
<evidence type="ECO:0000256" key="1">
    <source>
        <dbReference type="SAM" id="MobiDB-lite"/>
    </source>
</evidence>
<feature type="compositionally biased region" description="Basic and acidic residues" evidence="1">
    <location>
        <begin position="115"/>
        <end position="125"/>
    </location>
</feature>
<evidence type="ECO:0000256" key="2">
    <source>
        <dbReference type="SAM" id="Phobius"/>
    </source>
</evidence>
<dbReference type="AlphaFoldDB" id="A0A1I7T3E7"/>
<protein>
    <submittedName>
        <fullName evidence="4">Uncharacterized protein</fullName>
    </submittedName>
</protein>
<reference evidence="4" key="1">
    <citation type="submission" date="2016-11" db="UniProtKB">
        <authorList>
            <consortium name="WormBaseParasite"/>
        </authorList>
    </citation>
    <scope>IDENTIFICATION</scope>
</reference>
<dbReference type="Proteomes" id="UP000095282">
    <property type="component" value="Unplaced"/>
</dbReference>
<dbReference type="WBParaSite" id="Csp11.Scaffold489.g2047.t1">
    <property type="protein sequence ID" value="Csp11.Scaffold489.g2047.t1"/>
    <property type="gene ID" value="Csp11.Scaffold489.g2047"/>
</dbReference>
<feature type="region of interest" description="Disordered" evidence="1">
    <location>
        <begin position="115"/>
        <end position="164"/>
    </location>
</feature>
<keyword evidence="2" id="KW-1133">Transmembrane helix</keyword>
<feature type="compositionally biased region" description="Basic and acidic residues" evidence="1">
    <location>
        <begin position="146"/>
        <end position="156"/>
    </location>
</feature>
<evidence type="ECO:0000313" key="4">
    <source>
        <dbReference type="WBParaSite" id="Csp11.Scaffold489.g2047.t1"/>
    </source>
</evidence>
<feature type="transmembrane region" description="Helical" evidence="2">
    <location>
        <begin position="85"/>
        <end position="109"/>
    </location>
</feature>
<feature type="compositionally biased region" description="Basic residues" evidence="1">
    <location>
        <begin position="126"/>
        <end position="137"/>
    </location>
</feature>
<accession>A0A1I7T3E7</accession>
<name>A0A1I7T3E7_9PELO</name>
<keyword evidence="2" id="KW-0812">Transmembrane</keyword>
<proteinExistence type="predicted"/>